<comment type="caution">
    <text evidence="2">The sequence shown here is derived from an EMBL/GenBank/DDBJ whole genome shotgun (WGS) entry which is preliminary data.</text>
</comment>
<protein>
    <submittedName>
        <fullName evidence="2">Uncharacterized protein</fullName>
    </submittedName>
</protein>
<reference evidence="2 3" key="1">
    <citation type="submission" date="2016-10" db="EMBL/GenBank/DDBJ databases">
        <title>Genome sequence of Streptomyces sp. MUSC 1.</title>
        <authorList>
            <person name="Lee L.-H."/>
            <person name="Ser H.-L."/>
            <person name="Law J.W.-F."/>
        </authorList>
    </citation>
    <scope>NUCLEOTIDE SEQUENCE [LARGE SCALE GENOMIC DNA]</scope>
    <source>
        <strain evidence="2 3">MUSC 1</strain>
    </source>
</reference>
<dbReference type="EMBL" id="MLYO01000110">
    <property type="protein sequence ID" value="OIJ87695.1"/>
    <property type="molecule type" value="Genomic_DNA"/>
</dbReference>
<organism evidence="2 3">
    <name type="scientific">Streptomyces monashensis</name>
    <dbReference type="NCBI Taxonomy" id="1678012"/>
    <lineage>
        <taxon>Bacteria</taxon>
        <taxon>Bacillati</taxon>
        <taxon>Actinomycetota</taxon>
        <taxon>Actinomycetes</taxon>
        <taxon>Kitasatosporales</taxon>
        <taxon>Streptomycetaceae</taxon>
        <taxon>Streptomyces</taxon>
    </lineage>
</organism>
<dbReference type="RefSeq" id="WP_071386351.1">
    <property type="nucleotide sequence ID" value="NZ_MLYO01000110.1"/>
</dbReference>
<dbReference type="AlphaFoldDB" id="A0A1S2P2Q9"/>
<dbReference type="OrthoDB" id="9979401at2"/>
<dbReference type="Proteomes" id="UP000179642">
    <property type="component" value="Unassembled WGS sequence"/>
</dbReference>
<evidence type="ECO:0000313" key="3">
    <source>
        <dbReference type="Proteomes" id="UP000179642"/>
    </source>
</evidence>
<sequence length="141" mass="14675">MTKSIKRILVSASVFLLGIAAQTASASAVTVRPMTFDECGHNGDSGVDNCMYISGAGLYASEVRGWSTHVGFGYPVHEEVTGPNGVVCNSATVTTGDGSAVVGCQIYPNKNIAAGTYCSILWEYQGGKYYNDAENCGTVSG</sequence>
<accession>A0A1S2P2Q9</accession>
<evidence type="ECO:0000256" key="1">
    <source>
        <dbReference type="SAM" id="SignalP"/>
    </source>
</evidence>
<proteinExistence type="predicted"/>
<keyword evidence="1" id="KW-0732">Signal</keyword>
<feature type="signal peptide" evidence="1">
    <location>
        <begin position="1"/>
        <end position="26"/>
    </location>
</feature>
<evidence type="ECO:0000313" key="2">
    <source>
        <dbReference type="EMBL" id="OIJ87695.1"/>
    </source>
</evidence>
<gene>
    <name evidence="2" type="ORF">BIV23_42560</name>
</gene>
<name>A0A1S2P2Q9_9ACTN</name>
<keyword evidence="3" id="KW-1185">Reference proteome</keyword>
<feature type="chain" id="PRO_5010211489" evidence="1">
    <location>
        <begin position="27"/>
        <end position="141"/>
    </location>
</feature>